<keyword evidence="7" id="KW-0175">Coiled coil</keyword>
<comment type="caution">
    <text evidence="8">The sequence shown here is derived from an EMBL/GenBank/DDBJ whole genome shotgun (WGS) entry which is preliminary data.</text>
</comment>
<keyword evidence="3" id="KW-1134">Transmembrane beta strand</keyword>
<dbReference type="AlphaFoldDB" id="J9CI98"/>
<evidence type="ECO:0000256" key="6">
    <source>
        <dbReference type="ARBA" id="ARBA00023237"/>
    </source>
</evidence>
<evidence type="ECO:0000256" key="4">
    <source>
        <dbReference type="ARBA" id="ARBA00022692"/>
    </source>
</evidence>
<dbReference type="PANTHER" id="PTHR30026">
    <property type="entry name" value="OUTER MEMBRANE PROTEIN TOLC"/>
    <property type="match status" value="1"/>
</dbReference>
<gene>
    <name evidence="8" type="ORF">EVA_12115</name>
</gene>
<evidence type="ECO:0000256" key="7">
    <source>
        <dbReference type="SAM" id="Coils"/>
    </source>
</evidence>
<accession>J9CI98</accession>
<dbReference type="GO" id="GO:0015562">
    <property type="term" value="F:efflux transmembrane transporter activity"/>
    <property type="evidence" value="ECO:0007669"/>
    <property type="project" value="InterPro"/>
</dbReference>
<dbReference type="Pfam" id="PF02321">
    <property type="entry name" value="OEP"/>
    <property type="match status" value="2"/>
</dbReference>
<evidence type="ECO:0000256" key="5">
    <source>
        <dbReference type="ARBA" id="ARBA00023136"/>
    </source>
</evidence>
<evidence type="ECO:0000256" key="2">
    <source>
        <dbReference type="ARBA" id="ARBA00022448"/>
    </source>
</evidence>
<dbReference type="SUPFAM" id="SSF56954">
    <property type="entry name" value="Outer membrane efflux proteins (OEP)"/>
    <property type="match status" value="1"/>
</dbReference>
<reference evidence="8" key="1">
    <citation type="journal article" date="2012" name="PLoS ONE">
        <title>Gene sets for utilization of primary and secondary nutrition supplies in the distal gut of endangered iberian lynx.</title>
        <authorList>
            <person name="Alcaide M."/>
            <person name="Messina E."/>
            <person name="Richter M."/>
            <person name="Bargiela R."/>
            <person name="Peplies J."/>
            <person name="Huws S.A."/>
            <person name="Newbold C.J."/>
            <person name="Golyshin P.N."/>
            <person name="Simon M.A."/>
            <person name="Lopez G."/>
            <person name="Yakimov M.M."/>
            <person name="Ferrer M."/>
        </authorList>
    </citation>
    <scope>NUCLEOTIDE SEQUENCE</scope>
</reference>
<dbReference type="PANTHER" id="PTHR30026:SF20">
    <property type="entry name" value="OUTER MEMBRANE PROTEIN TOLC"/>
    <property type="match status" value="1"/>
</dbReference>
<protein>
    <submittedName>
        <fullName evidence="8">Outer membrane efflux protein</fullName>
    </submittedName>
</protein>
<name>J9CI98_9ZZZZ</name>
<dbReference type="GO" id="GO:1990281">
    <property type="term" value="C:efflux pump complex"/>
    <property type="evidence" value="ECO:0007669"/>
    <property type="project" value="TreeGrafter"/>
</dbReference>
<proteinExistence type="predicted"/>
<dbReference type="GO" id="GO:0009279">
    <property type="term" value="C:cell outer membrane"/>
    <property type="evidence" value="ECO:0007669"/>
    <property type="project" value="UniProtKB-SubCell"/>
</dbReference>
<keyword evidence="6" id="KW-0998">Cell outer membrane</keyword>
<evidence type="ECO:0000256" key="1">
    <source>
        <dbReference type="ARBA" id="ARBA00004442"/>
    </source>
</evidence>
<evidence type="ECO:0000256" key="3">
    <source>
        <dbReference type="ARBA" id="ARBA00022452"/>
    </source>
</evidence>
<evidence type="ECO:0000313" key="8">
    <source>
        <dbReference type="EMBL" id="EJW99785.1"/>
    </source>
</evidence>
<keyword evidence="4" id="KW-0812">Transmembrane</keyword>
<feature type="coiled-coil region" evidence="7">
    <location>
        <begin position="279"/>
        <end position="338"/>
    </location>
</feature>
<dbReference type="InterPro" id="IPR051906">
    <property type="entry name" value="TolC-like"/>
</dbReference>
<keyword evidence="2" id="KW-0813">Transport</keyword>
<dbReference type="InterPro" id="IPR003423">
    <property type="entry name" value="OMP_efflux"/>
</dbReference>
<dbReference type="Gene3D" id="1.20.1600.10">
    <property type="entry name" value="Outer membrane efflux proteins (OEP)"/>
    <property type="match status" value="1"/>
</dbReference>
<dbReference type="GO" id="GO:0015288">
    <property type="term" value="F:porin activity"/>
    <property type="evidence" value="ECO:0007669"/>
    <property type="project" value="TreeGrafter"/>
</dbReference>
<dbReference type="EMBL" id="AMCI01003655">
    <property type="protein sequence ID" value="EJW99785.1"/>
    <property type="molecule type" value="Genomic_DNA"/>
</dbReference>
<comment type="subcellular location">
    <subcellularLocation>
        <location evidence="1">Cell outer membrane</location>
    </subcellularLocation>
</comment>
<organism evidence="8">
    <name type="scientific">gut metagenome</name>
    <dbReference type="NCBI Taxonomy" id="749906"/>
    <lineage>
        <taxon>unclassified sequences</taxon>
        <taxon>metagenomes</taxon>
        <taxon>organismal metagenomes</taxon>
    </lineage>
</organism>
<sequence length="389" mass="43647">MGLYSTADGSLGIPGGNLPTFGPNPSTPGQPIPNGGFAYFPGFNLKYKIDWMYTGGVQVEQPIYLGGKIRAAYKMAKLGKEIAQLNETLTATEVILRTEQAYAQVVKAKEMQKVATTYHALLKELQKTVENAHKHGLKPQNDVLKVMVRLNESELSLRKAENALRLASMNLCHLIGKPLHTPIRVSDNLPIVQSQSTASAADITNRPEYAILNQQTAIAKQKVRLERSELLPKIGVRASYDYIHGLDLNDSPFFDQGGFTALLNVSVPLFHFGQRIHKVKAAKAQWEQTKLEQENLNEQMMLELTQAANNLEEARLESELAERSLQQAEENMRVSRKQYDVGLETLTDHMETQTLWQQAYETKVHTHFQYYLAHIAYLKATGQLVSTEK</sequence>
<keyword evidence="5" id="KW-0472">Membrane</keyword>